<feature type="transmembrane region" description="Helical" evidence="2">
    <location>
        <begin position="257"/>
        <end position="280"/>
    </location>
</feature>
<feature type="transmembrane region" description="Helical" evidence="2">
    <location>
        <begin position="320"/>
        <end position="336"/>
    </location>
</feature>
<feature type="transmembrane region" description="Helical" evidence="2">
    <location>
        <begin position="7"/>
        <end position="26"/>
    </location>
</feature>
<keyword evidence="2" id="KW-0812">Transmembrane</keyword>
<dbReference type="EMBL" id="MGBR01000001">
    <property type="protein sequence ID" value="OGK74258.1"/>
    <property type="molecule type" value="Genomic_DNA"/>
</dbReference>
<feature type="transmembrane region" description="Helical" evidence="2">
    <location>
        <begin position="287"/>
        <end position="305"/>
    </location>
</feature>
<reference evidence="3 4" key="1">
    <citation type="journal article" date="2016" name="Nat. Commun.">
        <title>Thousands of microbial genomes shed light on interconnected biogeochemical processes in an aquifer system.</title>
        <authorList>
            <person name="Anantharaman K."/>
            <person name="Brown C.T."/>
            <person name="Hug L.A."/>
            <person name="Sharon I."/>
            <person name="Castelle C.J."/>
            <person name="Probst A.J."/>
            <person name="Thomas B.C."/>
            <person name="Singh A."/>
            <person name="Wilkins M.J."/>
            <person name="Karaoz U."/>
            <person name="Brodie E.L."/>
            <person name="Williams K.H."/>
            <person name="Hubbard S.S."/>
            <person name="Banfield J.F."/>
        </authorList>
    </citation>
    <scope>NUCLEOTIDE SEQUENCE [LARGE SCALE GENOMIC DNA]</scope>
</reference>
<comment type="caution">
    <text evidence="3">The sequence shown here is derived from an EMBL/GenBank/DDBJ whole genome shotgun (WGS) entry which is preliminary data.</text>
</comment>
<feature type="transmembrane region" description="Helical" evidence="2">
    <location>
        <begin position="164"/>
        <end position="190"/>
    </location>
</feature>
<keyword evidence="2" id="KW-0472">Membrane</keyword>
<organism evidence="3 4">
    <name type="scientific">Candidatus Roizmanbacteria bacterium RIFOXYD1_FULL_38_12</name>
    <dbReference type="NCBI Taxonomy" id="1802093"/>
    <lineage>
        <taxon>Bacteria</taxon>
        <taxon>Candidatus Roizmaniibacteriota</taxon>
    </lineage>
</organism>
<evidence type="ECO:0000256" key="2">
    <source>
        <dbReference type="SAM" id="Phobius"/>
    </source>
</evidence>
<feature type="transmembrane region" description="Helical" evidence="2">
    <location>
        <begin position="343"/>
        <end position="361"/>
    </location>
</feature>
<evidence type="ECO:0000256" key="1">
    <source>
        <dbReference type="SAM" id="MobiDB-lite"/>
    </source>
</evidence>
<feature type="transmembrane region" description="Helical" evidence="2">
    <location>
        <begin position="74"/>
        <end position="103"/>
    </location>
</feature>
<dbReference type="Proteomes" id="UP000177050">
    <property type="component" value="Unassembled WGS sequence"/>
</dbReference>
<protein>
    <recommendedName>
        <fullName evidence="5">Glycosyltransferase RgtA/B/C/D-like domain-containing protein</fullName>
    </recommendedName>
</protein>
<feature type="compositionally biased region" description="Polar residues" evidence="1">
    <location>
        <begin position="448"/>
        <end position="460"/>
    </location>
</feature>
<keyword evidence="2" id="KW-1133">Transmembrane helix</keyword>
<feature type="transmembrane region" description="Helical" evidence="2">
    <location>
        <begin position="202"/>
        <end position="218"/>
    </location>
</feature>
<accession>A0A1F7L2A9</accession>
<evidence type="ECO:0000313" key="4">
    <source>
        <dbReference type="Proteomes" id="UP000177050"/>
    </source>
</evidence>
<feature type="transmembrane region" description="Helical" evidence="2">
    <location>
        <begin position="409"/>
        <end position="429"/>
    </location>
</feature>
<proteinExistence type="predicted"/>
<gene>
    <name evidence="3" type="ORF">A3K52_05855</name>
</gene>
<feature type="transmembrane region" description="Helical" evidence="2">
    <location>
        <begin position="367"/>
        <end position="388"/>
    </location>
</feature>
<dbReference type="AlphaFoldDB" id="A0A1F7L2A9"/>
<feature type="transmembrane region" description="Helical" evidence="2">
    <location>
        <begin position="130"/>
        <end position="152"/>
    </location>
</feature>
<evidence type="ECO:0008006" key="5">
    <source>
        <dbReference type="Google" id="ProtNLM"/>
    </source>
</evidence>
<evidence type="ECO:0000313" key="3">
    <source>
        <dbReference type="EMBL" id="OGK74258.1"/>
    </source>
</evidence>
<sequence length="493" mass="55865">MKKQNLHLLATVSLSIFLFIFLHIFYTGVVTTPTELDSVMYHIPIAKSYLNGRIFSSPSSPLMHRYFPGASEGILAFFMLLHIPLNLYNVLGILCLFLACFALGKRAGLGTDLSLLFATSFSSLNGIVRWANVQVVDIWMGVFYACLIFMFLKPEKKPGYFFKLGIVTGMIVGTKYSGPLFLSVLLLFYGKKLIEKLDIKRLIWFLIPFCICGLFWYIRNYLVKGNPVYPIALFSWPGVENWALETPVWKGAISYPLSMLSALISEYTGWGVLVILSPILVLYMRGISLIFITIALFNLMVYSLLPNGDAYLVHVSNLRYSYPVFILFILAVFEFAKQKKKEEILAVFAIGNMLFSLQFPYHPKLLFLYIPLLIMIWLFAKQNYIWVYNNKYYKFIYHMKNKLEKGGSSVIVLLLMIIAVVVVGAMILMKKGPEKKEGGLFVSGTVKQQDQNAASSTESTADQETDSEISTLEQDLDEIDKSLNDAPIDVMAE</sequence>
<feature type="region of interest" description="Disordered" evidence="1">
    <location>
        <begin position="448"/>
        <end position="470"/>
    </location>
</feature>
<name>A0A1F7L2A9_9BACT</name>